<gene>
    <name evidence="2" type="primary">UTP25_1</name>
    <name evidence="2" type="ORF">g.41149</name>
</gene>
<evidence type="ECO:0000256" key="1">
    <source>
        <dbReference type="SAM" id="MobiDB-lite"/>
    </source>
</evidence>
<feature type="non-terminal residue" evidence="2">
    <location>
        <position position="418"/>
    </location>
</feature>
<reference evidence="2" key="1">
    <citation type="submission" date="2015-07" db="EMBL/GenBank/DDBJ databases">
        <title>Transcriptome Assembly of Anthurium amnicola.</title>
        <authorList>
            <person name="Suzuki J."/>
        </authorList>
    </citation>
    <scope>NUCLEOTIDE SEQUENCE</scope>
</reference>
<dbReference type="PANTHER" id="PTHR47531:SF2">
    <property type="entry name" value="RING_U-BOX SUPERFAMILY PROTEIN"/>
    <property type="match status" value="1"/>
</dbReference>
<feature type="region of interest" description="Disordered" evidence="1">
    <location>
        <begin position="25"/>
        <end position="60"/>
    </location>
</feature>
<feature type="compositionally biased region" description="Polar residues" evidence="1">
    <location>
        <begin position="286"/>
        <end position="308"/>
    </location>
</feature>
<evidence type="ECO:0000313" key="2">
    <source>
        <dbReference type="EMBL" id="JAT54972.1"/>
    </source>
</evidence>
<feature type="non-terminal residue" evidence="2">
    <location>
        <position position="1"/>
    </location>
</feature>
<proteinExistence type="predicted"/>
<organism evidence="2">
    <name type="scientific">Anthurium amnicola</name>
    <dbReference type="NCBI Taxonomy" id="1678845"/>
    <lineage>
        <taxon>Eukaryota</taxon>
        <taxon>Viridiplantae</taxon>
        <taxon>Streptophyta</taxon>
        <taxon>Embryophyta</taxon>
        <taxon>Tracheophyta</taxon>
        <taxon>Spermatophyta</taxon>
        <taxon>Magnoliopsida</taxon>
        <taxon>Liliopsida</taxon>
        <taxon>Araceae</taxon>
        <taxon>Pothoideae</taxon>
        <taxon>Potheae</taxon>
        <taxon>Anthurium</taxon>
    </lineage>
</organism>
<sequence length="418" mass="46047">GGDDGEKSGRWRGEKVLALACLCLPSSPATSDDEQEKKKVRRRDSVCTEEAVIKSDKPRPKGCRKFTVPCPGQATCSRSSGAEPNEDCHESTSYAELGDGVGITTQVAAITRSSSSSNNSCSRFGFIPDRIVSRLSRAASARSSGARSSFSAQIPQHEDRVLGNCDGLSSSRNGINEGHIAVDTESPEGIIRSNMDAESGGTRDFHWSNVRSDNFERRSSRRHGLQDPLEGSIRFSRTLSVGRLRDRVLRRSSFSDGLFDPLSLGNRLAEYRGDGTGRRALRRNASGASYDSGTDMFTASTGSLSSTRENNHDYESETPQLREASNRDTLEHRSAFLERRRRIRSQVRALQRLGSRVENIGRLIEHERSCILSGRHRTGRCTCRIISRPANPSDDTSTRSSISRIVMLAEALFEVLDE</sequence>
<protein>
    <submittedName>
        <fullName evidence="2">U3 small nucleolar RNA-associated protein 25</fullName>
    </submittedName>
</protein>
<dbReference type="AlphaFoldDB" id="A0A1D1YK09"/>
<feature type="compositionally biased region" description="Basic and acidic residues" evidence="1">
    <location>
        <begin position="43"/>
        <end position="59"/>
    </location>
</feature>
<dbReference type="PANTHER" id="PTHR47531">
    <property type="entry name" value="RING/U-BOX SUPERFAMILY PROTEIN"/>
    <property type="match status" value="1"/>
</dbReference>
<feature type="region of interest" description="Disordered" evidence="1">
    <location>
        <begin position="284"/>
        <end position="328"/>
    </location>
</feature>
<dbReference type="EMBL" id="GDJX01012964">
    <property type="protein sequence ID" value="JAT54972.1"/>
    <property type="molecule type" value="Transcribed_RNA"/>
</dbReference>
<accession>A0A1D1YK09</accession>
<name>A0A1D1YK09_9ARAE</name>